<protein>
    <submittedName>
        <fullName evidence="5">Right-handed parallel beta-helix repeat-containing protein</fullName>
    </submittedName>
</protein>
<keyword evidence="2" id="KW-0732">Signal</keyword>
<evidence type="ECO:0000256" key="1">
    <source>
        <dbReference type="SAM" id="MobiDB-lite"/>
    </source>
</evidence>
<evidence type="ECO:0000313" key="5">
    <source>
        <dbReference type="EMBL" id="MCK8492307.1"/>
    </source>
</evidence>
<feature type="domain" description="Rhamnogalacturonase A/B/Epimerase-like pectate lyase" evidence="3">
    <location>
        <begin position="120"/>
        <end position="182"/>
    </location>
</feature>
<feature type="signal peptide" evidence="2">
    <location>
        <begin position="1"/>
        <end position="31"/>
    </location>
</feature>
<dbReference type="Pfam" id="PF12708">
    <property type="entry name" value="Pect-lyase_RHGA_epim"/>
    <property type="match status" value="1"/>
</dbReference>
<keyword evidence="6" id="KW-1185">Reference proteome</keyword>
<dbReference type="Pfam" id="PF13229">
    <property type="entry name" value="Beta_helix"/>
    <property type="match status" value="1"/>
</dbReference>
<evidence type="ECO:0000256" key="2">
    <source>
        <dbReference type="SAM" id="SignalP"/>
    </source>
</evidence>
<dbReference type="InterPro" id="IPR011050">
    <property type="entry name" value="Pectin_lyase_fold/virulence"/>
</dbReference>
<dbReference type="SUPFAM" id="SSF51126">
    <property type="entry name" value="Pectin lyase-like"/>
    <property type="match status" value="1"/>
</dbReference>
<feature type="chain" id="PRO_5046427725" evidence="2">
    <location>
        <begin position="32"/>
        <end position="497"/>
    </location>
</feature>
<reference evidence="5 6" key="1">
    <citation type="submission" date="2022-04" db="EMBL/GenBank/DDBJ databases">
        <title>Spirosoma sp. strain RP8 genome sequencing and assembly.</title>
        <authorList>
            <person name="Jung Y."/>
        </authorList>
    </citation>
    <scope>NUCLEOTIDE SEQUENCE [LARGE SCALE GENOMIC DNA]</scope>
    <source>
        <strain evidence="5 6">RP8</strain>
    </source>
</reference>
<comment type="caution">
    <text evidence="5">The sequence shown here is derived from an EMBL/GenBank/DDBJ whole genome shotgun (WGS) entry which is preliminary data.</text>
</comment>
<feature type="domain" description="Right handed beta helix" evidence="4">
    <location>
        <begin position="249"/>
        <end position="412"/>
    </location>
</feature>
<sequence>MKLRRLLPLLIRMKPITIGIIVCLTACSTPAQQTTLEKETTATNDKKDVEPSNSYSKVSQVRNLKTSPDRLSLAIDGQSDLFYYDPKDKSTPDNGSTVIVTNQGKRYKRLLEGPINAQYHFAAKGDGVTDDTKSLQAAINAACKANNPAAKKGSSPANGSNTVYIPHGSYKITNEILIQGSCTILMEQASSYGGTRIQQMASGKHLFHIVKDNDGSSSGVHIIGGILKGSASTTSAEVALIFGGEGALNANNNSTYIDNVWFQTPEQYGINFLRGDDINIRNCTFDVSAYHSIKMGSSSNAVTNSSIVGCTFYDIRAGAIDLINVDGLIVNTNRVYNNAQRYTPYFLNANGKSVKGLQISNNYLDYVNRLVFVNHNAEDVLISNNMHRHGSGRSIEIGGGQSVSTIYITNNVLSGDYSKEVNLGGANVPDSPIFCYSTGLANSRITGNTFRHIGKGKGLTPMLLTDKRTINNFVYDNMIIGFDNEGQIANPTLNRTK</sequence>
<evidence type="ECO:0000259" key="3">
    <source>
        <dbReference type="Pfam" id="PF12708"/>
    </source>
</evidence>
<evidence type="ECO:0000259" key="4">
    <source>
        <dbReference type="Pfam" id="PF13229"/>
    </source>
</evidence>
<dbReference type="Proteomes" id="UP001202180">
    <property type="component" value="Unassembled WGS sequence"/>
</dbReference>
<feature type="compositionally biased region" description="Polar residues" evidence="1">
    <location>
        <begin position="51"/>
        <end position="62"/>
    </location>
</feature>
<dbReference type="SMART" id="SM00710">
    <property type="entry name" value="PbH1"/>
    <property type="match status" value="5"/>
</dbReference>
<evidence type="ECO:0000313" key="6">
    <source>
        <dbReference type="Proteomes" id="UP001202180"/>
    </source>
</evidence>
<dbReference type="RefSeq" id="WP_248476907.1">
    <property type="nucleotide sequence ID" value="NZ_JALPRF010000002.1"/>
</dbReference>
<accession>A0ABT0HKB0</accession>
<dbReference type="Gene3D" id="2.160.20.10">
    <property type="entry name" value="Single-stranded right-handed beta-helix, Pectin lyase-like"/>
    <property type="match status" value="1"/>
</dbReference>
<dbReference type="InterPro" id="IPR039448">
    <property type="entry name" value="Beta_helix"/>
</dbReference>
<feature type="region of interest" description="Disordered" evidence="1">
    <location>
        <begin position="37"/>
        <end position="62"/>
    </location>
</feature>
<name>A0ABT0HKB0_9BACT</name>
<dbReference type="InterPro" id="IPR024535">
    <property type="entry name" value="RHGA/B-epi-like_pectate_lyase"/>
</dbReference>
<gene>
    <name evidence="5" type="ORF">M0L20_10640</name>
</gene>
<dbReference type="EMBL" id="JALPRF010000002">
    <property type="protein sequence ID" value="MCK8492307.1"/>
    <property type="molecule type" value="Genomic_DNA"/>
</dbReference>
<feature type="compositionally biased region" description="Basic and acidic residues" evidence="1">
    <location>
        <begin position="37"/>
        <end position="50"/>
    </location>
</feature>
<proteinExistence type="predicted"/>
<dbReference type="InterPro" id="IPR012334">
    <property type="entry name" value="Pectin_lyas_fold"/>
</dbReference>
<organism evidence="5 6">
    <name type="scientific">Spirosoma liriopis</name>
    <dbReference type="NCBI Taxonomy" id="2937440"/>
    <lineage>
        <taxon>Bacteria</taxon>
        <taxon>Pseudomonadati</taxon>
        <taxon>Bacteroidota</taxon>
        <taxon>Cytophagia</taxon>
        <taxon>Cytophagales</taxon>
        <taxon>Cytophagaceae</taxon>
        <taxon>Spirosoma</taxon>
    </lineage>
</organism>
<dbReference type="InterPro" id="IPR006626">
    <property type="entry name" value="PbH1"/>
</dbReference>